<dbReference type="PANTHER" id="PTHR47338:SF20">
    <property type="entry name" value="ZN(II)2CYS6 TRANSCRIPTION FACTOR (EUROFUNG)"/>
    <property type="match status" value="1"/>
</dbReference>
<comment type="caution">
    <text evidence="8">The sequence shown here is derived from an EMBL/GenBank/DDBJ whole genome shotgun (WGS) entry which is preliminary data.</text>
</comment>
<reference evidence="8 9" key="1">
    <citation type="submission" date="2020-01" db="EMBL/GenBank/DDBJ databases">
        <title>Identification and distribution of gene clusters putatively required for synthesis of sphingolipid metabolism inhibitors in phylogenetically diverse species of the filamentous fungus Fusarium.</title>
        <authorList>
            <person name="Kim H.-S."/>
            <person name="Busman M."/>
            <person name="Brown D.W."/>
            <person name="Divon H."/>
            <person name="Uhlig S."/>
            <person name="Proctor R.H."/>
        </authorList>
    </citation>
    <scope>NUCLEOTIDE SEQUENCE [LARGE SCALE GENOMIC DNA]</scope>
    <source>
        <strain evidence="8 9">NRRL 20459</strain>
    </source>
</reference>
<feature type="region of interest" description="Disordered" evidence="6">
    <location>
        <begin position="1"/>
        <end position="28"/>
    </location>
</feature>
<dbReference type="GO" id="GO:0003677">
    <property type="term" value="F:DNA binding"/>
    <property type="evidence" value="ECO:0007669"/>
    <property type="project" value="InterPro"/>
</dbReference>
<dbReference type="InterPro" id="IPR050815">
    <property type="entry name" value="TF_fung"/>
</dbReference>
<evidence type="ECO:0000256" key="3">
    <source>
        <dbReference type="ARBA" id="ARBA00023015"/>
    </source>
</evidence>
<dbReference type="AlphaFoldDB" id="A0A8H4L2S7"/>
<evidence type="ECO:0000256" key="5">
    <source>
        <dbReference type="ARBA" id="ARBA00023242"/>
    </source>
</evidence>
<keyword evidence="3" id="KW-0805">Transcription regulation</keyword>
<keyword evidence="5" id="KW-0539">Nucleus</keyword>
<keyword evidence="4" id="KW-0804">Transcription</keyword>
<dbReference type="GO" id="GO:0006351">
    <property type="term" value="P:DNA-templated transcription"/>
    <property type="evidence" value="ECO:0007669"/>
    <property type="project" value="InterPro"/>
</dbReference>
<sequence length="535" mass="59239">MLVAHAGMSDTPSTVLETGTDTPAADSRENATRIYPHALFRLGKRCEYSDTVVSPSSDISEPTRVMPLLEGPDQLFPPSFFLDRNFLTPLYSSNAFASTPQPCFEHIISKHLPPADHATLYDEYFSSIHVWLPMISRKRLVHTEATETDSCQPLLLLSMRLCCTNPQDSPAAQNHLYDLTKSLCSFAENSGLASLRLVQSLVLLSVYELSHAIYPAAYLTISRAARLGSLMGWHDRRAQQLFQLADTWSLREEQRRTWWAIFILDRFINIDTSGLPFAAPEPFPDELLPVNDEDWGLGKAVPNEPLYTASFSSITTLGSFARSCQAAHMLGKVIHHKEAKRKSSQDAAELLQEAQGLHRALASLQLSLEESVDTNSPLSSERYPPTALLICASAQPLLHGIYGCLDTTYVASQTRVGLETEMQDLSIAGLRSLASHTAPAIARVDSQCPFVARCFYAAAQVCGWFVREDNELGMRNALECVVGGLERLAERWAVAVEYLALLEQSGTLRLIGREYKLDSISRPGLQSGYVKTCQL</sequence>
<name>A0A8H4L2S7_9HYPO</name>
<dbReference type="GO" id="GO:0005634">
    <property type="term" value="C:nucleus"/>
    <property type="evidence" value="ECO:0007669"/>
    <property type="project" value="UniProtKB-SubCell"/>
</dbReference>
<dbReference type="GO" id="GO:0008270">
    <property type="term" value="F:zinc ion binding"/>
    <property type="evidence" value="ECO:0007669"/>
    <property type="project" value="InterPro"/>
</dbReference>
<evidence type="ECO:0000313" key="8">
    <source>
        <dbReference type="EMBL" id="KAF4462040.1"/>
    </source>
</evidence>
<evidence type="ECO:0000256" key="6">
    <source>
        <dbReference type="SAM" id="MobiDB-lite"/>
    </source>
</evidence>
<evidence type="ECO:0000256" key="4">
    <source>
        <dbReference type="ARBA" id="ARBA00023163"/>
    </source>
</evidence>
<accession>A0A8H4L2S7</accession>
<organism evidence="8 9">
    <name type="scientific">Fusarium albosuccineum</name>
    <dbReference type="NCBI Taxonomy" id="1237068"/>
    <lineage>
        <taxon>Eukaryota</taxon>
        <taxon>Fungi</taxon>
        <taxon>Dikarya</taxon>
        <taxon>Ascomycota</taxon>
        <taxon>Pezizomycotina</taxon>
        <taxon>Sordariomycetes</taxon>
        <taxon>Hypocreomycetidae</taxon>
        <taxon>Hypocreales</taxon>
        <taxon>Nectriaceae</taxon>
        <taxon>Fusarium</taxon>
        <taxon>Fusarium decemcellulare species complex</taxon>
    </lineage>
</organism>
<keyword evidence="2" id="KW-0479">Metal-binding</keyword>
<dbReference type="InterPro" id="IPR007219">
    <property type="entry name" value="XnlR_reg_dom"/>
</dbReference>
<dbReference type="GO" id="GO:0000981">
    <property type="term" value="F:DNA-binding transcription factor activity, RNA polymerase II-specific"/>
    <property type="evidence" value="ECO:0007669"/>
    <property type="project" value="InterPro"/>
</dbReference>
<dbReference type="Pfam" id="PF04082">
    <property type="entry name" value="Fungal_trans"/>
    <property type="match status" value="1"/>
</dbReference>
<protein>
    <submittedName>
        <fullName evidence="8">Zn(II)Cys6 transcriptional activator</fullName>
    </submittedName>
</protein>
<dbReference type="PANTHER" id="PTHR47338">
    <property type="entry name" value="ZN(II)2CYS6 TRANSCRIPTION FACTOR (EUROFUNG)-RELATED"/>
    <property type="match status" value="1"/>
</dbReference>
<dbReference type="Proteomes" id="UP000554235">
    <property type="component" value="Unassembled WGS sequence"/>
</dbReference>
<feature type="compositionally biased region" description="Polar residues" evidence="6">
    <location>
        <begin position="10"/>
        <end position="21"/>
    </location>
</feature>
<dbReference type="CDD" id="cd12148">
    <property type="entry name" value="fungal_TF_MHR"/>
    <property type="match status" value="1"/>
</dbReference>
<evidence type="ECO:0000313" key="9">
    <source>
        <dbReference type="Proteomes" id="UP000554235"/>
    </source>
</evidence>
<dbReference type="OrthoDB" id="3862662at2759"/>
<gene>
    <name evidence="8" type="ORF">FALBO_11143</name>
</gene>
<evidence type="ECO:0000256" key="2">
    <source>
        <dbReference type="ARBA" id="ARBA00022723"/>
    </source>
</evidence>
<dbReference type="EMBL" id="JAADYS010001600">
    <property type="protein sequence ID" value="KAF4462040.1"/>
    <property type="molecule type" value="Genomic_DNA"/>
</dbReference>
<proteinExistence type="predicted"/>
<feature type="domain" description="Xylanolytic transcriptional activator regulatory" evidence="7">
    <location>
        <begin position="217"/>
        <end position="295"/>
    </location>
</feature>
<evidence type="ECO:0000256" key="1">
    <source>
        <dbReference type="ARBA" id="ARBA00004123"/>
    </source>
</evidence>
<dbReference type="SMART" id="SM00906">
    <property type="entry name" value="Fungal_trans"/>
    <property type="match status" value="1"/>
</dbReference>
<keyword evidence="9" id="KW-1185">Reference proteome</keyword>
<comment type="subcellular location">
    <subcellularLocation>
        <location evidence="1">Nucleus</location>
    </subcellularLocation>
</comment>
<evidence type="ECO:0000259" key="7">
    <source>
        <dbReference type="SMART" id="SM00906"/>
    </source>
</evidence>